<accession>A0A553UNQ9</accession>
<dbReference type="InterPro" id="IPR041092">
    <property type="entry name" value="PBECR1"/>
</dbReference>
<evidence type="ECO:0000313" key="4">
    <source>
        <dbReference type="Proteomes" id="UP000319322"/>
    </source>
</evidence>
<reference evidence="3 4" key="2">
    <citation type="submission" date="2019-07" db="EMBL/GenBank/DDBJ databases">
        <title>Helicobacter labacensis sp. nov., Helicobacter mehlei sp. nov. and Helicobacter vulpis sp. nov., isolated from gastric mucosa of red fox (Vulpis vulpis).</title>
        <authorList>
            <person name="Kusar D."/>
            <person name="Gruntar I."/>
            <person name="Pate M."/>
            <person name="Zajc U."/>
            <person name="Ocepek M."/>
        </authorList>
    </citation>
    <scope>NUCLEOTIDE SEQUENCE [LARGE SCALE GENOMIC DNA]</scope>
    <source>
        <strain evidence="3 4">L8b</strain>
    </source>
</reference>
<name>A0A553UNQ9_9HELI</name>
<feature type="compositionally biased region" description="Polar residues" evidence="1">
    <location>
        <begin position="67"/>
        <end position="89"/>
    </location>
</feature>
<evidence type="ECO:0000259" key="2">
    <source>
        <dbReference type="Pfam" id="PF18809"/>
    </source>
</evidence>
<feature type="region of interest" description="Disordered" evidence="1">
    <location>
        <begin position="64"/>
        <end position="91"/>
    </location>
</feature>
<organism evidence="3 4">
    <name type="scientific">Helicobacter mehlei</name>
    <dbReference type="NCBI Taxonomy" id="2316080"/>
    <lineage>
        <taxon>Bacteria</taxon>
        <taxon>Pseudomonadati</taxon>
        <taxon>Campylobacterota</taxon>
        <taxon>Epsilonproteobacteria</taxon>
        <taxon>Campylobacterales</taxon>
        <taxon>Helicobacteraceae</taxon>
        <taxon>Helicobacter</taxon>
    </lineage>
</organism>
<evidence type="ECO:0000313" key="3">
    <source>
        <dbReference type="EMBL" id="TSA81847.1"/>
    </source>
</evidence>
<gene>
    <name evidence="3" type="ORF">FNE76_06320</name>
</gene>
<dbReference type="AlphaFoldDB" id="A0A553UNQ9"/>
<dbReference type="Pfam" id="PF18809">
    <property type="entry name" value="PBECR1"/>
    <property type="match status" value="1"/>
</dbReference>
<feature type="domain" description="Phage-Barnase-EndoU-ColicinE5/D-RelE-like nuclease" evidence="2">
    <location>
        <begin position="2"/>
        <end position="53"/>
    </location>
</feature>
<protein>
    <submittedName>
        <fullName evidence="3">DUF3519 domain-containing protein</fullName>
    </submittedName>
</protein>
<keyword evidence="4" id="KW-1185">Reference proteome</keyword>
<comment type="caution">
    <text evidence="3">The sequence shown here is derived from an EMBL/GenBank/DDBJ whole genome shotgun (WGS) entry which is preliminary data.</text>
</comment>
<dbReference type="EMBL" id="VKGC01000017">
    <property type="protein sequence ID" value="TSA81847.1"/>
    <property type="molecule type" value="Genomic_DNA"/>
</dbReference>
<evidence type="ECO:0000256" key="1">
    <source>
        <dbReference type="SAM" id="MobiDB-lite"/>
    </source>
</evidence>
<reference evidence="4" key="1">
    <citation type="submission" date="2019-07" db="EMBL/GenBank/DDBJ databases">
        <title>Helicobacter labacensis sp. nov., Helicobacter mehlei sp. nov. and Helicobacter vulpis sp. nov., isolated from gastric mucosa of red fox (Vulpis vulpis).</title>
        <authorList>
            <person name="Papic B."/>
        </authorList>
    </citation>
    <scope>NUCLEOTIDE SEQUENCE [LARGE SCALE GENOMIC DNA]</scope>
    <source>
        <strain evidence="4">L8b</strain>
    </source>
</reference>
<dbReference type="Proteomes" id="UP000319322">
    <property type="component" value="Unassembled WGS sequence"/>
</dbReference>
<reference evidence="3 4" key="3">
    <citation type="submission" date="2019-07" db="EMBL/GenBank/DDBJ databases">
        <authorList>
            <person name="Papic B."/>
        </authorList>
    </citation>
    <scope>NUCLEOTIDE SEQUENCE [LARGE SCALE GENOMIC DNA]</scope>
    <source>
        <strain evidence="3 4">L8b</strain>
    </source>
</reference>
<sequence length="300" mass="33886">MINKGEFEAQENTSATIKYTKDGNLFRVGLRQNWMGEPTKNKWVITAYKDEREASKIIDSKGFTEGETLSSNPKADSTTTPLKKQTTARGKNYLKNLSPKELEKAGDETYQELSFLAKKPLSSTPLAKEELFKELKGYKHFGHDFTEYRDKGLEALELIAKKKHGQVSGAYYRADLGAIGIGYQLPLSNNTQRGLVDLLAGRGVRDTEANIYYWGKPALEPFVGNTDKEKILRAVDKIIKEGTYSLEEGHHMLSLELPNGQYKLELFPLSLEQPSHFYPTSIGYYKKPRVEESKGFNQAD</sequence>
<proteinExistence type="predicted"/>